<organism evidence="1 2">
    <name type="scientific">Thermoanaerobaculum aquaticum</name>
    <dbReference type="NCBI Taxonomy" id="1312852"/>
    <lineage>
        <taxon>Bacteria</taxon>
        <taxon>Pseudomonadati</taxon>
        <taxon>Acidobacteriota</taxon>
        <taxon>Thermoanaerobaculia</taxon>
        <taxon>Thermoanaerobaculales</taxon>
        <taxon>Thermoanaerobaculaceae</taxon>
        <taxon>Thermoanaerobaculum</taxon>
    </lineage>
</organism>
<proteinExistence type="predicted"/>
<sequence length="486" mass="54180">MPKFNLLDEPWIPVFKDGKVTEVGLAAALLEAHTIERIEVASPLEEAALHRLLLAVLYRALPPVQDVYAAMDVLEKGEFDRGAIAAYLDRYHDRFYLFHERHPFWQIADLPQDEALPWSKLLPELSSGNNPTLFDHTTDENPPVASYAQAARALLVHQNFAPGGLLRRLGVGSAKDAPLARPAAFLPVGQNLFQTLVLNLVPDDCREPPIWETPPLTTRDVTGYATKWPLQGSARVFTWPSRGVLLLDSGGGVRWIAYGPGVEPLDVLWRDPMAAYRQDPKGNVLPLRLSTEKSFWRDFGALLPAAGGQWPGSLQWASSITDRGESSYTLRVLGQVSDQAKLLDIRREVYPLPQGLFSAEAQIILQRGLELAENLGKRLGTVSWHVAQALLGSKEKDQLQNFAASLPLRRLYWSELDLEFPSFLLRLRQGGALGFWREQLRTAAVRAWEETRRFLGTEGRHLKALGAGERAFAGALAVLKEREVNT</sequence>
<dbReference type="AlphaFoldDB" id="A0A062XZY4"/>
<dbReference type="NCBIfam" id="TIGR02547">
    <property type="entry name" value="casA_cse1"/>
    <property type="match status" value="1"/>
</dbReference>
<name>A0A062XZY4_9BACT</name>
<evidence type="ECO:0000313" key="2">
    <source>
        <dbReference type="Proteomes" id="UP000027284"/>
    </source>
</evidence>
<dbReference type="CDD" id="cd09729">
    <property type="entry name" value="Cse1_I-E"/>
    <property type="match status" value="1"/>
</dbReference>
<dbReference type="EMBL" id="JMFG01000018">
    <property type="protein sequence ID" value="KDA53691.1"/>
    <property type="molecule type" value="Genomic_DNA"/>
</dbReference>
<dbReference type="Gene3D" id="1.10.132.100">
    <property type="match status" value="1"/>
</dbReference>
<dbReference type="STRING" id="1312852.EG19_02975"/>
<keyword evidence="2" id="KW-1185">Reference proteome</keyword>
<dbReference type="InterPro" id="IPR013381">
    <property type="entry name" value="CRISPR-assoc_prot_Cse1"/>
</dbReference>
<gene>
    <name evidence="1" type="ORF">EG19_02975</name>
</gene>
<accession>A0A062XZY4</accession>
<dbReference type="Proteomes" id="UP000027284">
    <property type="component" value="Unassembled WGS sequence"/>
</dbReference>
<dbReference type="RefSeq" id="WP_038049102.1">
    <property type="nucleotide sequence ID" value="NZ_JMFG01000018.1"/>
</dbReference>
<comment type="caution">
    <text evidence="1">The sequence shown here is derived from an EMBL/GenBank/DDBJ whole genome shotgun (WGS) entry which is preliminary data.</text>
</comment>
<protein>
    <submittedName>
        <fullName evidence="1">CRISPR-associated protein Cse1</fullName>
    </submittedName>
</protein>
<evidence type="ECO:0000313" key="1">
    <source>
        <dbReference type="EMBL" id="KDA53691.1"/>
    </source>
</evidence>
<reference evidence="1 2" key="1">
    <citation type="submission" date="2014-04" db="EMBL/GenBank/DDBJ databases">
        <title>The Genome Sequence of Thermoanaerobaculum aquaticum MP-01, The First Cultivated Group 23 Acidobacterium.</title>
        <authorList>
            <person name="Stamps B.W."/>
            <person name="Losey N.A."/>
            <person name="Lawson P.A."/>
            <person name="Stevenson B.S."/>
        </authorList>
    </citation>
    <scope>NUCLEOTIDE SEQUENCE [LARGE SCALE GENOMIC DNA]</scope>
    <source>
        <strain evidence="1 2">MP-01</strain>
    </source>
</reference>
<dbReference type="OrthoDB" id="3187690at2"/>
<dbReference type="Pfam" id="PF09481">
    <property type="entry name" value="CRISPR_Cse1"/>
    <property type="match status" value="1"/>
</dbReference>